<dbReference type="Pfam" id="PF05426">
    <property type="entry name" value="Alginate_lyase"/>
    <property type="match status" value="1"/>
</dbReference>
<gene>
    <name evidence="3" type="ORF">KCG46_09480</name>
</gene>
<organism evidence="3 4">
    <name type="scientific">Erythrobacter crassostreae</name>
    <dbReference type="NCBI Taxonomy" id="2828328"/>
    <lineage>
        <taxon>Bacteria</taxon>
        <taxon>Pseudomonadati</taxon>
        <taxon>Pseudomonadota</taxon>
        <taxon>Alphaproteobacteria</taxon>
        <taxon>Sphingomonadales</taxon>
        <taxon>Erythrobacteraceae</taxon>
        <taxon>Erythrobacter/Porphyrobacter group</taxon>
        <taxon>Erythrobacter</taxon>
    </lineage>
</organism>
<dbReference type="AlphaFoldDB" id="A0A9X1F5C4"/>
<accession>A0A9X1F5C4</accession>
<evidence type="ECO:0000313" key="3">
    <source>
        <dbReference type="EMBL" id="MBV7259798.1"/>
    </source>
</evidence>
<comment type="caution">
    <text evidence="3">The sequence shown here is derived from an EMBL/GenBank/DDBJ whole genome shotgun (WGS) entry which is preliminary data.</text>
</comment>
<sequence>MVKAFLRKLSIICIAVGLTVSAQTAYAQEAQTSPPVCRGSAGYAADFDGRRTFLWRPAWLAQIKTSASTDEAVASKIRRDADRALTNARYSVTDKPKLPPGATANDYASIGPYWWPDPKKRDGLPYIRKDGQVNPEREGPEFDKDRLRSFSNDVRDLALAYYVTEDERYARHAAQLLRAWFITPETRMNPHFDFAQGIPGKVKGRGEGVIEASHLSTTIEAIGLLGPSDALSADERRALQEWYRDFVVWMATSENGEAEMKKTNNHGLYYDFYLAHFALFAGADSAARNVTTAFPEYRLARQMDRRGRFIAELKRTRSWHYSIYTVEAAARLATIAECVDVDLWNAQLYDGRGLSTAREFLAGYSHDLANWPFQDRDLERGRIDKMKTRFDELMMLFPDSKQELTPASLP</sequence>
<dbReference type="RefSeq" id="WP_218404985.1">
    <property type="nucleotide sequence ID" value="NZ_JAGSPC010000001.1"/>
</dbReference>
<feature type="chain" id="PRO_5040759380" evidence="1">
    <location>
        <begin position="28"/>
        <end position="410"/>
    </location>
</feature>
<protein>
    <submittedName>
        <fullName evidence="3">Alginate lyase family protein</fullName>
    </submittedName>
</protein>
<feature type="signal peptide" evidence="1">
    <location>
        <begin position="1"/>
        <end position="27"/>
    </location>
</feature>
<keyword evidence="1" id="KW-0732">Signal</keyword>
<name>A0A9X1F5C4_9SPHN</name>
<reference evidence="3" key="1">
    <citation type="submission" date="2021-04" db="EMBL/GenBank/DDBJ databases">
        <authorList>
            <person name="Pira H."/>
            <person name="Risdian C."/>
            <person name="Wink J."/>
        </authorList>
    </citation>
    <scope>NUCLEOTIDE SEQUENCE</scope>
    <source>
        <strain evidence="3">WH158</strain>
    </source>
</reference>
<evidence type="ECO:0000256" key="1">
    <source>
        <dbReference type="SAM" id="SignalP"/>
    </source>
</evidence>
<keyword evidence="3" id="KW-0456">Lyase</keyword>
<proteinExistence type="predicted"/>
<dbReference type="GO" id="GO:0042597">
    <property type="term" value="C:periplasmic space"/>
    <property type="evidence" value="ECO:0007669"/>
    <property type="project" value="InterPro"/>
</dbReference>
<dbReference type="InterPro" id="IPR008397">
    <property type="entry name" value="Alginate_lyase_dom"/>
</dbReference>
<dbReference type="GO" id="GO:0016829">
    <property type="term" value="F:lyase activity"/>
    <property type="evidence" value="ECO:0007669"/>
    <property type="project" value="UniProtKB-KW"/>
</dbReference>
<dbReference type="EMBL" id="JAGSPC010000001">
    <property type="protein sequence ID" value="MBV7259798.1"/>
    <property type="molecule type" value="Genomic_DNA"/>
</dbReference>
<evidence type="ECO:0000313" key="4">
    <source>
        <dbReference type="Proteomes" id="UP001138681"/>
    </source>
</evidence>
<keyword evidence="4" id="KW-1185">Reference proteome</keyword>
<feature type="domain" description="Alginate lyase" evidence="2">
    <location>
        <begin position="91"/>
        <end position="371"/>
    </location>
</feature>
<evidence type="ECO:0000259" key="2">
    <source>
        <dbReference type="Pfam" id="PF05426"/>
    </source>
</evidence>
<dbReference type="Proteomes" id="UP001138681">
    <property type="component" value="Unassembled WGS sequence"/>
</dbReference>